<comment type="function">
    <text evidence="9">Catalytic component of the histone acetylase B (HAT-B) complex. Has intrinsic substrate specificity that modifies lysine in recognition sequence GXGKXG. Involved in DNA double-strand break repair.</text>
</comment>
<evidence type="ECO:0000256" key="10">
    <source>
        <dbReference type="PIRSR" id="PIRSR038084-1"/>
    </source>
</evidence>
<feature type="region of interest" description="Interaction with histone H4 N-terminus" evidence="11">
    <location>
        <begin position="238"/>
        <end position="240"/>
    </location>
</feature>
<gene>
    <name evidence="15" type="ORF">OBBRIDRAFT_740281</name>
</gene>
<dbReference type="Proteomes" id="UP000250043">
    <property type="component" value="Unassembled WGS sequence"/>
</dbReference>
<keyword evidence="9" id="KW-0963">Cytoplasm</keyword>
<dbReference type="OrthoDB" id="10253098at2759"/>
<reference evidence="15 16" key="1">
    <citation type="submission" date="2016-07" db="EMBL/GenBank/DDBJ databases">
        <title>Draft genome of the white-rot fungus Obba rivulosa 3A-2.</title>
        <authorList>
            <consortium name="DOE Joint Genome Institute"/>
            <person name="Miettinen O."/>
            <person name="Riley R."/>
            <person name="Acob R."/>
            <person name="Barry K."/>
            <person name="Cullen D."/>
            <person name="De Vries R."/>
            <person name="Hainaut M."/>
            <person name="Hatakka A."/>
            <person name="Henrissat B."/>
            <person name="Hilden K."/>
            <person name="Kuo R."/>
            <person name="Labutti K."/>
            <person name="Lipzen A."/>
            <person name="Makela M.R."/>
            <person name="Sandor L."/>
            <person name="Spatafora J.W."/>
            <person name="Grigoriev I.V."/>
            <person name="Hibbett D.S."/>
        </authorList>
    </citation>
    <scope>NUCLEOTIDE SEQUENCE [LARGE SCALE GENOMIC DNA]</scope>
    <source>
        <strain evidence="15 16">3A-2</strain>
    </source>
</reference>
<dbReference type="Gene3D" id="3.90.360.10">
    <property type="entry name" value="Histone acetyl transferase 1 (HAT1), N-terminal domain"/>
    <property type="match status" value="1"/>
</dbReference>
<evidence type="ECO:0000259" key="14">
    <source>
        <dbReference type="Pfam" id="PF10394"/>
    </source>
</evidence>
<evidence type="ECO:0000256" key="3">
    <source>
        <dbReference type="ARBA" id="ARBA00013184"/>
    </source>
</evidence>
<dbReference type="EC" id="2.3.1.48" evidence="3 9"/>
<proteinExistence type="inferred from homology"/>
<evidence type="ECO:0000256" key="5">
    <source>
        <dbReference type="ARBA" id="ARBA00022679"/>
    </source>
</evidence>
<dbReference type="SUPFAM" id="SSF55729">
    <property type="entry name" value="Acyl-CoA N-acyltransferases (Nat)"/>
    <property type="match status" value="1"/>
</dbReference>
<feature type="region of interest" description="Interaction with histone H4 N-terminus" evidence="11">
    <location>
        <begin position="50"/>
        <end position="52"/>
    </location>
</feature>
<comment type="subunit">
    <text evidence="9">Component of the HAT-B complex composed of at least HAT1 and HAT2. The HAT-B complex binds to histone H4 tail.</text>
</comment>
<feature type="domain" description="Histone acetyl transferase HAT1 N-terminal" evidence="14">
    <location>
        <begin position="8"/>
        <end position="195"/>
    </location>
</feature>
<dbReference type="GO" id="GO:0004402">
    <property type="term" value="F:histone acetyltransferase activity"/>
    <property type="evidence" value="ECO:0007669"/>
    <property type="project" value="UniProtKB-UniRule"/>
</dbReference>
<dbReference type="InterPro" id="IPR037113">
    <property type="entry name" value="Hat1_N_sf"/>
</dbReference>
<evidence type="ECO:0000256" key="9">
    <source>
        <dbReference type="PIRNR" id="PIRNR038084"/>
    </source>
</evidence>
<dbReference type="GO" id="GO:0031509">
    <property type="term" value="P:subtelomeric heterochromatin formation"/>
    <property type="evidence" value="ECO:0007669"/>
    <property type="project" value="InterPro"/>
</dbReference>
<evidence type="ECO:0000313" key="16">
    <source>
        <dbReference type="Proteomes" id="UP000250043"/>
    </source>
</evidence>
<evidence type="ECO:0000256" key="7">
    <source>
        <dbReference type="ARBA" id="ARBA00023315"/>
    </source>
</evidence>
<accession>A0A8E2ATW4</accession>
<feature type="site" description="Interaction with histone H4 N-terminus" evidence="12">
    <location>
        <position position="207"/>
    </location>
</feature>
<dbReference type="PIRSF" id="PIRSF038084">
    <property type="entry name" value="HAT-B_cat"/>
    <property type="match status" value="1"/>
</dbReference>
<dbReference type="PANTHER" id="PTHR12046">
    <property type="entry name" value="HISTONE ACETYLTRANSFERASE TYPE B CATALYTIC SUBUNIT"/>
    <property type="match status" value="1"/>
</dbReference>
<dbReference type="Pfam" id="PF21184">
    <property type="entry name" value="HAT1_C_fung"/>
    <property type="match status" value="1"/>
</dbReference>
<dbReference type="GO" id="GO:0005737">
    <property type="term" value="C:cytoplasm"/>
    <property type="evidence" value="ECO:0007669"/>
    <property type="project" value="UniProtKB-SubCell"/>
</dbReference>
<protein>
    <recommendedName>
        <fullName evidence="4 9">Histone acetyltransferase type B catalytic subunit</fullName>
        <ecNumber evidence="3 9">2.3.1.48</ecNumber>
    </recommendedName>
</protein>
<dbReference type="AlphaFoldDB" id="A0A8E2ATW4"/>
<evidence type="ECO:0000313" key="15">
    <source>
        <dbReference type="EMBL" id="OCH85215.1"/>
    </source>
</evidence>
<evidence type="ECO:0000256" key="1">
    <source>
        <dbReference type="ARBA" id="ARBA00004123"/>
    </source>
</evidence>
<dbReference type="InterPro" id="IPR017380">
    <property type="entry name" value="Hist_AcTrfase_B-typ_cat-su"/>
</dbReference>
<feature type="binding site" evidence="11">
    <location>
        <begin position="261"/>
        <end position="267"/>
    </location>
    <ligand>
        <name>acetyl-CoA</name>
        <dbReference type="ChEBI" id="CHEBI:57288"/>
    </ligand>
</feature>
<name>A0A8E2ATW4_9APHY</name>
<evidence type="ECO:0000256" key="13">
    <source>
        <dbReference type="SAM" id="MobiDB-lite"/>
    </source>
</evidence>
<comment type="similarity">
    <text evidence="2 9">Belongs to the HAT1 family.</text>
</comment>
<evidence type="ECO:0000256" key="6">
    <source>
        <dbReference type="ARBA" id="ARBA00023242"/>
    </source>
</evidence>
<feature type="binding site" evidence="11">
    <location>
        <begin position="254"/>
        <end position="256"/>
    </location>
    <ligand>
        <name>acetyl-CoA</name>
        <dbReference type="ChEBI" id="CHEBI:57288"/>
    </ligand>
</feature>
<keyword evidence="5 9" id="KW-0808">Transferase</keyword>
<evidence type="ECO:0000256" key="4">
    <source>
        <dbReference type="ARBA" id="ARBA00021268"/>
    </source>
</evidence>
<dbReference type="Gene3D" id="1.10.10.390">
    <property type="match status" value="1"/>
</dbReference>
<dbReference type="InterPro" id="IPR013523">
    <property type="entry name" value="Hist_AcTrfase_HAT1_C"/>
</dbReference>
<evidence type="ECO:0000256" key="2">
    <source>
        <dbReference type="ARBA" id="ARBA00010543"/>
    </source>
</evidence>
<feature type="region of interest" description="Disordered" evidence="13">
    <location>
        <begin position="138"/>
        <end position="160"/>
    </location>
</feature>
<dbReference type="Pfam" id="PF10394">
    <property type="entry name" value="Hat1_N"/>
    <property type="match status" value="1"/>
</dbReference>
<feature type="binding site" evidence="11">
    <location>
        <position position="301"/>
    </location>
    <ligand>
        <name>acetyl-CoA</name>
        <dbReference type="ChEBI" id="CHEBI:57288"/>
    </ligand>
</feature>
<comment type="subcellular location">
    <subcellularLocation>
        <location evidence="9">Cytoplasm</location>
    </subcellularLocation>
    <subcellularLocation>
        <location evidence="1 9">Nucleus</location>
    </subcellularLocation>
</comment>
<keyword evidence="7 9" id="KW-0012">Acyltransferase</keyword>
<sequence length="445" mass="51387">MATNPAAWTADANEALRLSLVRTPEDKAALSTREAYEGFHPTFTYPIFGEDEKIYGYKGLTTDLKFASGSLAQLLTISYSERLPPSAAVDDVEGTLSQFIPPGYDTDPKAFAARVEADAISFKPPGERIYSYSRPARQRGWAPSKGKDRASEPGSLENDEEEDVVEFEVYHSTWSTPGFREYHRRMQLFVLLYIEGASYIQEDEDAWEFAVLYEKRTLKKPDGTSRVTYHFVGYSTLYPFFCFPDRVRLRIAQFLILPPYQQEGHGSALYNALYQHVRRSQHVAELTVEDPAEAFEDLRDRNDLMMLRNEERFMKEAFGDEEEHPDEDTLADVIKGDIGADGGMLRQRRGMLDPPVDKAWAEAWRVELKLAGRQFNRLLEMLQLQRLDQDDARAHKAYRLQVKERLYRFNYEILAQLDKKECHQKLEETFRTVCADYQRILALVH</sequence>
<keyword evidence="6 9" id="KW-0539">Nucleus</keyword>
<dbReference type="GO" id="GO:0000781">
    <property type="term" value="C:chromosome, telomeric region"/>
    <property type="evidence" value="ECO:0007669"/>
    <property type="project" value="GOC"/>
</dbReference>
<organism evidence="15 16">
    <name type="scientific">Obba rivulosa</name>
    <dbReference type="NCBI Taxonomy" id="1052685"/>
    <lineage>
        <taxon>Eukaryota</taxon>
        <taxon>Fungi</taxon>
        <taxon>Dikarya</taxon>
        <taxon>Basidiomycota</taxon>
        <taxon>Agaricomycotina</taxon>
        <taxon>Agaricomycetes</taxon>
        <taxon>Polyporales</taxon>
        <taxon>Gelatoporiaceae</taxon>
        <taxon>Obba</taxon>
    </lineage>
</organism>
<dbReference type="InterPro" id="IPR016181">
    <property type="entry name" value="Acyl_CoA_acyltransferase"/>
</dbReference>
<keyword evidence="16" id="KW-1185">Reference proteome</keyword>
<evidence type="ECO:0000256" key="11">
    <source>
        <dbReference type="PIRSR" id="PIRSR038084-2"/>
    </source>
</evidence>
<evidence type="ECO:0000256" key="8">
    <source>
        <dbReference type="ARBA" id="ARBA00048017"/>
    </source>
</evidence>
<evidence type="ECO:0000256" key="12">
    <source>
        <dbReference type="PIRSR" id="PIRSR038084-3"/>
    </source>
</evidence>
<dbReference type="GO" id="GO:0042393">
    <property type="term" value="F:histone binding"/>
    <property type="evidence" value="ECO:0007669"/>
    <property type="project" value="InterPro"/>
</dbReference>
<dbReference type="InterPro" id="IPR019467">
    <property type="entry name" value="Hat1_N"/>
</dbReference>
<dbReference type="GO" id="GO:0005634">
    <property type="term" value="C:nucleus"/>
    <property type="evidence" value="ECO:0007669"/>
    <property type="project" value="UniProtKB-SubCell"/>
</dbReference>
<feature type="active site" description="Proton donor/acceptor" evidence="10">
    <location>
        <position position="289"/>
    </location>
</feature>
<dbReference type="Gene3D" id="3.40.630.30">
    <property type="match status" value="1"/>
</dbReference>
<comment type="catalytic activity">
    <reaction evidence="8 9">
        <text>L-lysyl-[protein] + acetyl-CoA = N(6)-acetyl-L-lysyl-[protein] + CoA + H(+)</text>
        <dbReference type="Rhea" id="RHEA:45948"/>
        <dbReference type="Rhea" id="RHEA-COMP:9752"/>
        <dbReference type="Rhea" id="RHEA-COMP:10731"/>
        <dbReference type="ChEBI" id="CHEBI:15378"/>
        <dbReference type="ChEBI" id="CHEBI:29969"/>
        <dbReference type="ChEBI" id="CHEBI:57287"/>
        <dbReference type="ChEBI" id="CHEBI:57288"/>
        <dbReference type="ChEBI" id="CHEBI:61930"/>
        <dbReference type="EC" id="2.3.1.48"/>
    </reaction>
</comment>
<dbReference type="EMBL" id="KV722600">
    <property type="protein sequence ID" value="OCH85215.1"/>
    <property type="molecule type" value="Genomic_DNA"/>
</dbReference>